<dbReference type="InterPro" id="IPR011041">
    <property type="entry name" value="Quinoprot_gluc/sorb_DH_b-prop"/>
</dbReference>
<dbReference type="PROSITE" id="PS51257">
    <property type="entry name" value="PROKAR_LIPOPROTEIN"/>
    <property type="match status" value="1"/>
</dbReference>
<feature type="domain" description="Pyrroloquinoline quinone-dependent pyranose dehydrogenase beta-propeller" evidence="1">
    <location>
        <begin position="65"/>
        <end position="408"/>
    </location>
</feature>
<evidence type="ECO:0000313" key="3">
    <source>
        <dbReference type="Proteomes" id="UP000033054"/>
    </source>
</evidence>
<organism evidence="2 3">
    <name type="scientific">Spirosoma radiotolerans</name>
    <dbReference type="NCBI Taxonomy" id="1379870"/>
    <lineage>
        <taxon>Bacteria</taxon>
        <taxon>Pseudomonadati</taxon>
        <taxon>Bacteroidota</taxon>
        <taxon>Cytophagia</taxon>
        <taxon>Cytophagales</taxon>
        <taxon>Cytophagaceae</taxon>
        <taxon>Spirosoma</taxon>
    </lineage>
</organism>
<dbReference type="Gene3D" id="2.120.10.30">
    <property type="entry name" value="TolB, C-terminal domain"/>
    <property type="match status" value="1"/>
</dbReference>
<protein>
    <submittedName>
        <fullName evidence="2">Oxidoreductase</fullName>
    </submittedName>
</protein>
<dbReference type="PANTHER" id="PTHR19328:SF53">
    <property type="entry name" value="MEMBRANE PROTEIN"/>
    <property type="match status" value="1"/>
</dbReference>
<dbReference type="HOGENOM" id="CLU_024435_0_0_10"/>
<dbReference type="RefSeq" id="WP_046579279.1">
    <property type="nucleotide sequence ID" value="NZ_CP010429.1"/>
</dbReference>
<gene>
    <name evidence="2" type="ORF">SD10_09225</name>
</gene>
<dbReference type="InterPro" id="IPR011042">
    <property type="entry name" value="6-blade_b-propeller_TolB-like"/>
</dbReference>
<dbReference type="InterPro" id="IPR054539">
    <property type="entry name" value="Beta-prop_PDH"/>
</dbReference>
<dbReference type="KEGG" id="srd:SD10_09225"/>
<evidence type="ECO:0000259" key="1">
    <source>
        <dbReference type="Pfam" id="PF22807"/>
    </source>
</evidence>
<dbReference type="PANTHER" id="PTHR19328">
    <property type="entry name" value="HEDGEHOG-INTERACTING PROTEIN"/>
    <property type="match status" value="1"/>
</dbReference>
<name>A0A0E4A1I7_9BACT</name>
<reference evidence="2 3" key="1">
    <citation type="journal article" date="2014" name="Curr. Microbiol.">
        <title>Spirosoma radiotolerans sp. nov., a gamma-radiation-resistant bacterium isolated from gamma ray-irradiated soil.</title>
        <authorList>
            <person name="Lee J.J."/>
            <person name="Srinivasan S."/>
            <person name="Lim S."/>
            <person name="Joe M."/>
            <person name="Im S."/>
            <person name="Bae S.I."/>
            <person name="Park K.R."/>
            <person name="Han J.H."/>
            <person name="Park S.H."/>
            <person name="Joo B.M."/>
            <person name="Park S.J."/>
            <person name="Kim M.K."/>
        </authorList>
    </citation>
    <scope>NUCLEOTIDE SEQUENCE [LARGE SCALE GENOMIC DNA]</scope>
    <source>
        <strain evidence="2 3">DG5A</strain>
    </source>
</reference>
<dbReference type="Proteomes" id="UP000033054">
    <property type="component" value="Chromosome"/>
</dbReference>
<dbReference type="SUPFAM" id="SSF50952">
    <property type="entry name" value="Soluble quinoprotein glucose dehydrogenase"/>
    <property type="match status" value="1"/>
</dbReference>
<dbReference type="OrthoDB" id="9811395at2"/>
<accession>A0A0E4A1I7</accession>
<dbReference type="EMBL" id="CP010429">
    <property type="protein sequence ID" value="AKD58420.1"/>
    <property type="molecule type" value="Genomic_DNA"/>
</dbReference>
<proteinExistence type="predicted"/>
<dbReference type="Pfam" id="PF22807">
    <property type="entry name" value="TrAA12"/>
    <property type="match status" value="1"/>
</dbReference>
<dbReference type="AlphaFoldDB" id="A0A0E4A1I7"/>
<evidence type="ECO:0000313" key="2">
    <source>
        <dbReference type="EMBL" id="AKD58420.1"/>
    </source>
</evidence>
<keyword evidence="3" id="KW-1185">Reference proteome</keyword>
<dbReference type="PATRIC" id="fig|1379870.5.peg.2009"/>
<sequence length="411" mass="44653">MKNVVKPLILSGLVATTLLISCSKDEVYDAQIPETNQQPTTAQVQGNVFEPALVQATDARIAQLKLPAGFSIAKFADQLGKPRMLTVSETGNVYVTSREAGTVTLLRDTNNDGQADQKQVVATIKDVHGLTIYSGKMYLVAIHEVYSATINADGTLGTPQQLIGNLPDAGQHPNRTIAFGPDGFMYITVGSTCNACADSNPENATILRANPDGTGRRIFAKGLRNTIGFGWHPETKELYGFDHGIDWLGDEQQKEELNIIKDGAFYGWPYIYGDGNYNPHPRPMGDTTYAQILAKTTLPVLQYDAHAAPLGMVFYTASASAASGFPAEYQNDAFATMRGSWNRSQPSGYNVVRVHFEGGKPVRIDNLVTGFVVDNNQAQFGRPVGITTMPDGSLLFSDDNNGIVYRVSYKK</sequence>